<dbReference type="CDD" id="cd04590">
    <property type="entry name" value="CBS_pair_CorC_HlyC_assoc"/>
    <property type="match status" value="1"/>
</dbReference>
<feature type="transmembrane region" description="Helical" evidence="11">
    <location>
        <begin position="132"/>
        <end position="154"/>
    </location>
</feature>
<comment type="subcellular location">
    <subcellularLocation>
        <location evidence="1">Cell membrane</location>
        <topology evidence="1">Multi-pass membrane protein</topology>
    </subcellularLocation>
</comment>
<dbReference type="SMART" id="SM00116">
    <property type="entry name" value="CBS"/>
    <property type="match status" value="2"/>
</dbReference>
<dbReference type="Proteomes" id="UP000266287">
    <property type="component" value="Unassembled WGS sequence"/>
</dbReference>
<dbReference type="SMART" id="SM01091">
    <property type="entry name" value="CorC_HlyC"/>
    <property type="match status" value="1"/>
</dbReference>
<dbReference type="PANTHER" id="PTHR22777">
    <property type="entry name" value="HEMOLYSIN-RELATED"/>
    <property type="match status" value="1"/>
</dbReference>
<dbReference type="FunFam" id="3.10.580.10:FF:000002">
    <property type="entry name" value="Magnesium/cobalt efflux protein CorC"/>
    <property type="match status" value="1"/>
</dbReference>
<evidence type="ECO:0000256" key="2">
    <source>
        <dbReference type="ARBA" id="ARBA00006337"/>
    </source>
</evidence>
<proteinExistence type="inferred from homology"/>
<dbReference type="PROSITE" id="PS51846">
    <property type="entry name" value="CNNM"/>
    <property type="match status" value="1"/>
</dbReference>
<organism evidence="14 15">
    <name type="scientific">candidate division NPL-UPA2 bacterium Unc8</name>
    <dbReference type="NCBI Taxonomy" id="1980939"/>
    <lineage>
        <taxon>Bacteria</taxon>
    </lineage>
</organism>
<dbReference type="PANTHER" id="PTHR22777:SF32">
    <property type="entry name" value="UPF0053 INNER MEMBRANE PROTEIN YFJD"/>
    <property type="match status" value="1"/>
</dbReference>
<dbReference type="Gene3D" id="3.10.580.10">
    <property type="entry name" value="CBS-domain"/>
    <property type="match status" value="1"/>
</dbReference>
<name>A0A399FUD1_UNCN2</name>
<evidence type="ECO:0000313" key="14">
    <source>
        <dbReference type="EMBL" id="RIH99476.1"/>
    </source>
</evidence>
<evidence type="ECO:0000256" key="10">
    <source>
        <dbReference type="PROSITE-ProRule" id="PRU01193"/>
    </source>
</evidence>
<feature type="transmembrane region" description="Helical" evidence="11">
    <location>
        <begin position="58"/>
        <end position="81"/>
    </location>
</feature>
<dbReference type="AlphaFoldDB" id="A0A399FUD1"/>
<accession>A0A399FUD1</accession>
<dbReference type="InterPro" id="IPR046342">
    <property type="entry name" value="CBS_dom_sf"/>
</dbReference>
<evidence type="ECO:0000256" key="4">
    <source>
        <dbReference type="ARBA" id="ARBA00022692"/>
    </source>
</evidence>
<evidence type="ECO:0000256" key="11">
    <source>
        <dbReference type="SAM" id="Phobius"/>
    </source>
</evidence>
<dbReference type="Pfam" id="PF01595">
    <property type="entry name" value="CNNM"/>
    <property type="match status" value="1"/>
</dbReference>
<dbReference type="InterPro" id="IPR016169">
    <property type="entry name" value="FAD-bd_PCMH_sub2"/>
</dbReference>
<keyword evidence="8 10" id="KW-0472">Membrane</keyword>
<evidence type="ECO:0000256" key="1">
    <source>
        <dbReference type="ARBA" id="ARBA00004651"/>
    </source>
</evidence>
<dbReference type="GO" id="GO:0050660">
    <property type="term" value="F:flavin adenine dinucleotide binding"/>
    <property type="evidence" value="ECO:0007669"/>
    <property type="project" value="InterPro"/>
</dbReference>
<evidence type="ECO:0000256" key="7">
    <source>
        <dbReference type="ARBA" id="ARBA00023122"/>
    </source>
</evidence>
<feature type="transmembrane region" description="Helical" evidence="11">
    <location>
        <begin position="93"/>
        <end position="112"/>
    </location>
</feature>
<feature type="domain" description="CNNM transmembrane" evidence="13">
    <location>
        <begin position="2"/>
        <end position="190"/>
    </location>
</feature>
<gene>
    <name evidence="14" type="ORF">B9J77_05185</name>
</gene>
<dbReference type="InterPro" id="IPR044751">
    <property type="entry name" value="Ion_transp-like_CBS"/>
</dbReference>
<dbReference type="Gene3D" id="3.30.465.10">
    <property type="match status" value="1"/>
</dbReference>
<comment type="similarity">
    <text evidence="2">Belongs to the UPF0053 family.</text>
</comment>
<sequence>MEKSPIIWQFLALTFLLALSAFFSGSETALTSLGKLKTKSLIEKRKILFAWLNNPDNLLATILVGNNIANISASVLLTFILLRLFGETTAGKIGAVSTGVMTFLILIFGEIAPKTYARVNAEKVALRAMKLLIFFSYLFSPLVKFFLFVAGQLIRLCGGRRGGFEPFMTEDEIKGLINLGEEEGVLEKEKKEMIEGVFEFGEKKVREVMVPRPDIVAIEIESDLEEAFKLAVSTGHSRILVFKEKIDDVVGVLYVKDLLGLWPKGEIKPLSKLMQIPYFVPEAKKVDELLREFKNRRIHIAVVVDEYGGTVGLVTIEDLIEEIVGEIEDEYGYTKKEEIIILADELAVVSGRADIGEINERFDISFPEKEGVETIAGAITDYLGYIPQKGEDIFYKNLKISIIEADQRQIIKVRIAKISGDEVKSQQNE</sequence>
<dbReference type="SUPFAM" id="SSF54631">
    <property type="entry name" value="CBS-domain pair"/>
    <property type="match status" value="1"/>
</dbReference>
<keyword evidence="7 9" id="KW-0129">CBS domain</keyword>
<keyword evidence="6 10" id="KW-1133">Transmembrane helix</keyword>
<dbReference type="EMBL" id="NDHY01000020">
    <property type="protein sequence ID" value="RIH99476.1"/>
    <property type="molecule type" value="Genomic_DNA"/>
</dbReference>
<dbReference type="InterPro" id="IPR000644">
    <property type="entry name" value="CBS_dom"/>
</dbReference>
<evidence type="ECO:0000313" key="15">
    <source>
        <dbReference type="Proteomes" id="UP000266287"/>
    </source>
</evidence>
<dbReference type="InterPro" id="IPR005170">
    <property type="entry name" value="Transptr-assoc_dom"/>
</dbReference>
<protein>
    <submittedName>
        <fullName evidence="14">HlyC/CorC family transporter</fullName>
    </submittedName>
</protein>
<evidence type="ECO:0000256" key="9">
    <source>
        <dbReference type="PROSITE-ProRule" id="PRU00703"/>
    </source>
</evidence>
<keyword evidence="3" id="KW-1003">Cell membrane</keyword>
<dbReference type="InterPro" id="IPR002550">
    <property type="entry name" value="CNNM"/>
</dbReference>
<dbReference type="PROSITE" id="PS51371">
    <property type="entry name" value="CBS"/>
    <property type="match status" value="2"/>
</dbReference>
<dbReference type="SUPFAM" id="SSF56176">
    <property type="entry name" value="FAD-binding/transporter-associated domain-like"/>
    <property type="match status" value="1"/>
</dbReference>
<dbReference type="Pfam" id="PF00571">
    <property type="entry name" value="CBS"/>
    <property type="match status" value="2"/>
</dbReference>
<dbReference type="InterPro" id="IPR036318">
    <property type="entry name" value="FAD-bd_PCMH-like_sf"/>
</dbReference>
<keyword evidence="5" id="KW-0677">Repeat</keyword>
<feature type="domain" description="CBS" evidence="12">
    <location>
        <begin position="270"/>
        <end position="330"/>
    </location>
</feature>
<evidence type="ECO:0000256" key="5">
    <source>
        <dbReference type="ARBA" id="ARBA00022737"/>
    </source>
</evidence>
<dbReference type="Pfam" id="PF03471">
    <property type="entry name" value="CorC_HlyC"/>
    <property type="match status" value="1"/>
</dbReference>
<reference evidence="14 15" key="1">
    <citation type="submission" date="2018-08" db="EMBL/GenBank/DDBJ databases">
        <title>Draft genome of candidate division NPL-UPA2 bacterium Unc8 that adapted to ultra-basic serpentinizing groundwater.</title>
        <authorList>
            <person name="Ishii S."/>
            <person name="Suzuki S."/>
            <person name="Nealson K.H."/>
        </authorList>
    </citation>
    <scope>NUCLEOTIDE SEQUENCE [LARGE SCALE GENOMIC DNA]</scope>
    <source>
        <strain evidence="14">Unc8</strain>
    </source>
</reference>
<evidence type="ECO:0000259" key="13">
    <source>
        <dbReference type="PROSITE" id="PS51846"/>
    </source>
</evidence>
<dbReference type="GO" id="GO:0005886">
    <property type="term" value="C:plasma membrane"/>
    <property type="evidence" value="ECO:0007669"/>
    <property type="project" value="UniProtKB-SubCell"/>
</dbReference>
<comment type="caution">
    <text evidence="14">The sequence shown here is derived from an EMBL/GenBank/DDBJ whole genome shotgun (WGS) entry which is preliminary data.</text>
</comment>
<evidence type="ECO:0000256" key="3">
    <source>
        <dbReference type="ARBA" id="ARBA00022475"/>
    </source>
</evidence>
<keyword evidence="4 10" id="KW-0812">Transmembrane</keyword>
<evidence type="ECO:0000256" key="8">
    <source>
        <dbReference type="ARBA" id="ARBA00023136"/>
    </source>
</evidence>
<feature type="domain" description="CBS" evidence="12">
    <location>
        <begin position="209"/>
        <end position="269"/>
    </location>
</feature>
<evidence type="ECO:0000259" key="12">
    <source>
        <dbReference type="PROSITE" id="PS51371"/>
    </source>
</evidence>
<evidence type="ECO:0000256" key="6">
    <source>
        <dbReference type="ARBA" id="ARBA00022989"/>
    </source>
</evidence>